<keyword evidence="2" id="KW-1185">Reference proteome</keyword>
<accession>A0A7G1G6I6</accession>
<sequence>MLYIKKILELVSSLGTPSFHSNIGQLIYSETQSNKLVMIRNIDNIWIVLDAKKIVPSKLEYTSLEEILSEFQLENIFEFPFSTYILCDGNFEDTDTIEYLSNAFEKESELYEKNRLMTVIDRLSYQLSSIESLVLNLSEPLQEEKFIDIIQSSIAELLFCSASTFKVNGLKATKISEIGYIKSSKDFIDLDEILLSCIEMSLPLNLDDVDGLETLKEDKIKVIIPIGNLENNSFLIFITRDTKIEEEEKLFINTIFRIIQHFYTKQFIELIDFKEQLSLKTLRILHTFDSLIEMLKEEKNLKEKFIESIKTLNDVEKITELNLEINLPNGVYTSKEANINVKNSDIIISYPDTLEKNKQNFLCIKINSTENILELINIMSLILDGYETILNKKQKG</sequence>
<evidence type="ECO:0000313" key="2">
    <source>
        <dbReference type="Proteomes" id="UP000516361"/>
    </source>
</evidence>
<protein>
    <submittedName>
        <fullName evidence="1">Uncharacterized protein</fullName>
    </submittedName>
</protein>
<proteinExistence type="predicted"/>
<organism evidence="1 2">
    <name type="scientific">Tepiditoga spiralis</name>
    <dbReference type="NCBI Taxonomy" id="2108365"/>
    <lineage>
        <taxon>Bacteria</taxon>
        <taxon>Thermotogati</taxon>
        <taxon>Thermotogota</taxon>
        <taxon>Thermotogae</taxon>
        <taxon>Petrotogales</taxon>
        <taxon>Petrotogaceae</taxon>
        <taxon>Tepiditoga</taxon>
    </lineage>
</organism>
<dbReference type="KEGG" id="ocy:OSSY52_05840"/>
<gene>
    <name evidence="1" type="ORF">OSSY52_05840</name>
</gene>
<dbReference type="AlphaFoldDB" id="A0A7G1G6I6"/>
<dbReference type="RefSeq" id="WP_190615539.1">
    <property type="nucleotide sequence ID" value="NZ_AP018712.1"/>
</dbReference>
<dbReference type="InParanoid" id="A0A7G1G6I6"/>
<evidence type="ECO:0000313" key="1">
    <source>
        <dbReference type="EMBL" id="BBE30443.1"/>
    </source>
</evidence>
<reference evidence="1 2" key="1">
    <citation type="submission" date="2018-06" db="EMBL/GenBank/DDBJ databases">
        <title>Genome sequencing of Oceanotoga sp. sy52.</title>
        <authorList>
            <person name="Mori K."/>
        </authorList>
    </citation>
    <scope>NUCLEOTIDE SEQUENCE [LARGE SCALE GENOMIC DNA]</scope>
    <source>
        <strain evidence="2">sy52</strain>
    </source>
</reference>
<name>A0A7G1G6I6_9BACT</name>
<dbReference type="EMBL" id="AP018712">
    <property type="protein sequence ID" value="BBE30443.1"/>
    <property type="molecule type" value="Genomic_DNA"/>
</dbReference>
<dbReference type="Proteomes" id="UP000516361">
    <property type="component" value="Chromosome"/>
</dbReference>